<feature type="region of interest" description="Disordered" evidence="2">
    <location>
        <begin position="517"/>
        <end position="547"/>
    </location>
</feature>
<dbReference type="EMBL" id="JBHUEY010000012">
    <property type="protein sequence ID" value="MFD1785802.1"/>
    <property type="molecule type" value="Genomic_DNA"/>
</dbReference>
<sequence>MEAVVAVAAWVGNALMTVGVSATVAAGTANAIVAVGAAVTSWSGIMALGSLAVSMSQKVPRPESTGVQLEAKIDPTAPVPIAFGRTATAGYVYYQAAYDGGGGEPNAWYLLGNVLSAGGPIEGYESFTADDYPLTFNIGGNTVDQAAQTPGVGGGSKLFIQPHLALLQRPGSTPETQDPLTRAGHQALAEPWKSGTAGFSITDFRLSGLAHTMLYHSFNEEAFPQGPPKPLWVIKGIKCYDPRLDSTYPGGSGSCRVADPSTYVYSENPYIHALAWVLGRYAGPSNTAKVFGMFAPWDLVDVPAFVAGANLADLNEWKCGGVVTTDDNPYSVLTTLLSCGGGTPMSLGARLSCIVDDYKVATDLITEADITGAMRVTNSTAFRERKNTVRPLYREPSQKWEMIQGETVTATVYVDEDNGETKSVEVSYPFVSSAKQAHQLATYEMLKSREFLTFEITGGLRLLTDRVGDAVTLHIPEIGADNQLCTIVERSFDAQSFQVRLVLRADMGQAKHDFALGRTNVAPPSPSLEGSYDPSNPGGPAHANDWSAVGTYTEKDGLRQPVILVRGGMDEIDRVNNKTIIVEFREYGDGDDEWIHHAESPKDETAFNIFGVKPQTAYEVSIRYRNNHDVLGERLILAVVTTGDFQVPSTNVDHLGTLLNLLLAQLQQDLIDLNDDLEQLNNDLANIDTGIPGHASEPSPSGFAEGDFYYNTTEKKLYRLEGGVWVKLNTGIPYFASAPATTGYAEGDFYFNTTDGKLYRLTSGAWVALQTGVPGFSAAPATTGYKEGDTYYNTTDGKLYRLTGGVWKAVEAGIDTRSSAPTSGMVEGDLYYNTTDKKLYRYNGTAWTAAVPAADISGTLTDAQIAAVAASKVTGQLTNAQIEAIAAAKLTGQITSTQITDGAISTPKLAAGSVTTEKLVANAVTANELAANSVTSAEIAAGAVIAGKLAANAVQAGNVAAGAIVAGSLAANSVTSVELAANSVTANEILAGAINAGHLSANAVTANAVAANAITGGKIAANQITGTHIQASTITGNNIVGGTITGAKIAGSTITGDLIAGNSIAAGHIQSNSISSEKIQSEAILASHIGAGQITSNKIGAGQIIANHIGAGQIVSNLIAADTIVANNIRGHAITRVTVTSQGYFSAIGGQTNVCNCGHTTEVGGATHLITVDANLSNQNGLNGCVIDVYRNGSHIGQRAILLEQSFSFSGSFVFFDNPPAGTNTYQVYAARSGGSSGNFTYQATYMTVTEFKR</sequence>
<evidence type="ECO:0000256" key="2">
    <source>
        <dbReference type="SAM" id="MobiDB-lite"/>
    </source>
</evidence>
<evidence type="ECO:0000313" key="5">
    <source>
        <dbReference type="Proteomes" id="UP001597237"/>
    </source>
</evidence>
<feature type="coiled-coil region" evidence="1">
    <location>
        <begin position="663"/>
        <end position="690"/>
    </location>
</feature>
<name>A0ABW4N6M7_9CAUL</name>
<keyword evidence="3" id="KW-1133">Transmembrane helix</keyword>
<evidence type="ECO:0008006" key="6">
    <source>
        <dbReference type="Google" id="ProtNLM"/>
    </source>
</evidence>
<dbReference type="InterPro" id="IPR003961">
    <property type="entry name" value="FN3_dom"/>
</dbReference>
<dbReference type="Proteomes" id="UP001597237">
    <property type="component" value="Unassembled WGS sequence"/>
</dbReference>
<evidence type="ECO:0000313" key="4">
    <source>
        <dbReference type="EMBL" id="MFD1785802.1"/>
    </source>
</evidence>
<evidence type="ECO:0000256" key="1">
    <source>
        <dbReference type="SAM" id="Coils"/>
    </source>
</evidence>
<feature type="transmembrane region" description="Helical" evidence="3">
    <location>
        <begin position="32"/>
        <end position="53"/>
    </location>
</feature>
<keyword evidence="5" id="KW-1185">Reference proteome</keyword>
<comment type="caution">
    <text evidence="4">The sequence shown here is derived from an EMBL/GenBank/DDBJ whole genome shotgun (WGS) entry which is preliminary data.</text>
</comment>
<dbReference type="CDD" id="cd00063">
    <property type="entry name" value="FN3"/>
    <property type="match status" value="1"/>
</dbReference>
<evidence type="ECO:0000256" key="3">
    <source>
        <dbReference type="SAM" id="Phobius"/>
    </source>
</evidence>
<dbReference type="RefSeq" id="WP_377283381.1">
    <property type="nucleotide sequence ID" value="NZ_JBHRSI010000009.1"/>
</dbReference>
<accession>A0ABW4N6M7</accession>
<protein>
    <recommendedName>
        <fullName evidence="6">Tip attachment protein J domain-containing protein</fullName>
    </recommendedName>
</protein>
<keyword evidence="1" id="KW-0175">Coiled coil</keyword>
<keyword evidence="3" id="KW-0812">Transmembrane</keyword>
<gene>
    <name evidence="4" type="ORF">ACFSC0_20585</name>
</gene>
<proteinExistence type="predicted"/>
<organism evidence="4 5">
    <name type="scientific">Phenylobacterium terrae</name>
    <dbReference type="NCBI Taxonomy" id="2665495"/>
    <lineage>
        <taxon>Bacteria</taxon>
        <taxon>Pseudomonadati</taxon>
        <taxon>Pseudomonadota</taxon>
        <taxon>Alphaproteobacteria</taxon>
        <taxon>Caulobacterales</taxon>
        <taxon>Caulobacteraceae</taxon>
        <taxon>Phenylobacterium</taxon>
    </lineage>
</organism>
<keyword evidence="3" id="KW-0472">Membrane</keyword>
<reference evidence="5" key="1">
    <citation type="journal article" date="2019" name="Int. J. Syst. Evol. Microbiol.">
        <title>The Global Catalogue of Microorganisms (GCM) 10K type strain sequencing project: providing services to taxonomists for standard genome sequencing and annotation.</title>
        <authorList>
            <consortium name="The Broad Institute Genomics Platform"/>
            <consortium name="The Broad Institute Genome Sequencing Center for Infectious Disease"/>
            <person name="Wu L."/>
            <person name="Ma J."/>
        </authorList>
    </citation>
    <scope>NUCLEOTIDE SEQUENCE [LARGE SCALE GENOMIC DNA]</scope>
    <source>
        <strain evidence="5">DFY28</strain>
    </source>
</reference>